<keyword evidence="3" id="KW-1185">Reference proteome</keyword>
<organism evidence="2 3">
    <name type="scientific">Dactylonectria macrodidyma</name>
    <dbReference type="NCBI Taxonomy" id="307937"/>
    <lineage>
        <taxon>Eukaryota</taxon>
        <taxon>Fungi</taxon>
        <taxon>Dikarya</taxon>
        <taxon>Ascomycota</taxon>
        <taxon>Pezizomycotina</taxon>
        <taxon>Sordariomycetes</taxon>
        <taxon>Hypocreomycetidae</taxon>
        <taxon>Hypocreales</taxon>
        <taxon>Nectriaceae</taxon>
        <taxon>Dactylonectria</taxon>
    </lineage>
</organism>
<evidence type="ECO:0000256" key="1">
    <source>
        <dbReference type="SAM" id="MobiDB-lite"/>
    </source>
</evidence>
<protein>
    <submittedName>
        <fullName evidence="2">Uncharacterized protein</fullName>
    </submittedName>
</protein>
<name>A0A9P9JFV0_9HYPO</name>
<proteinExistence type="predicted"/>
<reference evidence="2" key="1">
    <citation type="journal article" date="2021" name="Nat. Commun.">
        <title>Genetic determinants of endophytism in the Arabidopsis root mycobiome.</title>
        <authorList>
            <person name="Mesny F."/>
            <person name="Miyauchi S."/>
            <person name="Thiergart T."/>
            <person name="Pickel B."/>
            <person name="Atanasova L."/>
            <person name="Karlsson M."/>
            <person name="Huettel B."/>
            <person name="Barry K.W."/>
            <person name="Haridas S."/>
            <person name="Chen C."/>
            <person name="Bauer D."/>
            <person name="Andreopoulos W."/>
            <person name="Pangilinan J."/>
            <person name="LaButti K."/>
            <person name="Riley R."/>
            <person name="Lipzen A."/>
            <person name="Clum A."/>
            <person name="Drula E."/>
            <person name="Henrissat B."/>
            <person name="Kohler A."/>
            <person name="Grigoriev I.V."/>
            <person name="Martin F.M."/>
            <person name="Hacquard S."/>
        </authorList>
    </citation>
    <scope>NUCLEOTIDE SEQUENCE</scope>
    <source>
        <strain evidence="2">MPI-CAGE-AT-0147</strain>
    </source>
</reference>
<dbReference type="Proteomes" id="UP000738349">
    <property type="component" value="Unassembled WGS sequence"/>
</dbReference>
<dbReference type="EMBL" id="JAGMUV010000003">
    <property type="protein sequence ID" value="KAH7166342.1"/>
    <property type="molecule type" value="Genomic_DNA"/>
</dbReference>
<dbReference type="AlphaFoldDB" id="A0A9P9JFV0"/>
<dbReference type="OrthoDB" id="3521097at2759"/>
<feature type="region of interest" description="Disordered" evidence="1">
    <location>
        <begin position="468"/>
        <end position="488"/>
    </location>
</feature>
<comment type="caution">
    <text evidence="2">The sequence shown here is derived from an EMBL/GenBank/DDBJ whole genome shotgun (WGS) entry which is preliminary data.</text>
</comment>
<gene>
    <name evidence="2" type="ORF">EDB81DRAFT_943252</name>
</gene>
<evidence type="ECO:0000313" key="3">
    <source>
        <dbReference type="Proteomes" id="UP000738349"/>
    </source>
</evidence>
<accession>A0A9P9JFV0</accession>
<feature type="region of interest" description="Disordered" evidence="1">
    <location>
        <begin position="185"/>
        <end position="233"/>
    </location>
</feature>
<feature type="compositionally biased region" description="Basic and acidic residues" evidence="1">
    <location>
        <begin position="213"/>
        <end position="224"/>
    </location>
</feature>
<sequence length="494" mass="55046">MELPQVPATNGAGCIDAALPPSAAGSNAACCLEADPTKWDTRLKLQIVPLAHDNIARETSPGVVGSLLVDSISADGPRSSAGLGEGIRGSSHGLAEAPMRVDCPGCLPAEKEHLPADLQKGCLSFGLNMLDRELDKKLSAYPPLEPRLHNWPDINVDFFDQGRDQGVCEPTISLLPQWSFGSGQFESTGSSGASKRAADRTPTLQHKPRSKRHCTDFSHNDAENFRSSSSDGGDILVARPREELTFACPLYRGDQVEHMDCLTKRLMRIGDVKQHIRRKHVQSPHHQNFLSTSNLENHIRTQCAEPASKLKMDSRPGISPGVINHLQDRTRRMSPHKQWYAIWDVVCQGKPRPLTPYLKSVPVEAVEMVHVFWKQEGHQIVQAFLDGHPTRLNGIKDEYGIVPFLMDLLCDVQSHLEQRPREVHRSCNRQTHMPARDEPPPHTTSFPQLDQSIDGLLEPYNLTLDTLRPPFESWPPPPSTSMDADTDFDYPWRL</sequence>
<feature type="region of interest" description="Disordered" evidence="1">
    <location>
        <begin position="421"/>
        <end position="449"/>
    </location>
</feature>
<evidence type="ECO:0000313" key="2">
    <source>
        <dbReference type="EMBL" id="KAH7166342.1"/>
    </source>
</evidence>